<proteinExistence type="inferred from homology"/>
<dbReference type="Pfam" id="PF00012">
    <property type="entry name" value="HSP70"/>
    <property type="match status" value="1"/>
</dbReference>
<evidence type="ECO:0008006" key="5">
    <source>
        <dbReference type="Google" id="ProtNLM"/>
    </source>
</evidence>
<dbReference type="EMBL" id="LAZR01044314">
    <property type="protein sequence ID" value="KKL04968.1"/>
    <property type="molecule type" value="Genomic_DNA"/>
</dbReference>
<dbReference type="PROSITE" id="PS00297">
    <property type="entry name" value="HSP70_1"/>
    <property type="match status" value="1"/>
</dbReference>
<evidence type="ECO:0000313" key="4">
    <source>
        <dbReference type="EMBL" id="KKL04968.1"/>
    </source>
</evidence>
<dbReference type="FunFam" id="3.30.420.40:FF:000028">
    <property type="entry name" value="heat shock 70 kDa protein-like"/>
    <property type="match status" value="1"/>
</dbReference>
<dbReference type="InterPro" id="IPR013126">
    <property type="entry name" value="Hsp_70_fam"/>
</dbReference>
<dbReference type="GO" id="GO:0005524">
    <property type="term" value="F:ATP binding"/>
    <property type="evidence" value="ECO:0007669"/>
    <property type="project" value="UniProtKB-KW"/>
</dbReference>
<name>A0A0F9CYQ1_9ZZZZ</name>
<evidence type="ECO:0000256" key="2">
    <source>
        <dbReference type="ARBA" id="ARBA00022741"/>
    </source>
</evidence>
<gene>
    <name evidence="4" type="ORF">LCGC14_2610740</name>
</gene>
<dbReference type="GO" id="GO:0034663">
    <property type="term" value="C:endoplasmic reticulum chaperone complex"/>
    <property type="evidence" value="ECO:0007669"/>
    <property type="project" value="TreeGrafter"/>
</dbReference>
<comment type="caution">
    <text evidence="4">The sequence shown here is derived from an EMBL/GenBank/DDBJ whole genome shotgun (WGS) entry which is preliminary data.</text>
</comment>
<reference evidence="4" key="1">
    <citation type="journal article" date="2015" name="Nature">
        <title>Complex archaea that bridge the gap between prokaryotes and eukaryotes.</title>
        <authorList>
            <person name="Spang A."/>
            <person name="Saw J.H."/>
            <person name="Jorgensen S.L."/>
            <person name="Zaremba-Niedzwiedzka K."/>
            <person name="Martijn J."/>
            <person name="Lind A.E."/>
            <person name="van Eijk R."/>
            <person name="Schleper C."/>
            <person name="Guy L."/>
            <person name="Ettema T.J."/>
        </authorList>
    </citation>
    <scope>NUCLEOTIDE SEQUENCE</scope>
</reference>
<dbReference type="GO" id="GO:0140662">
    <property type="term" value="F:ATP-dependent protein folding chaperone"/>
    <property type="evidence" value="ECO:0007669"/>
    <property type="project" value="InterPro"/>
</dbReference>
<evidence type="ECO:0000256" key="1">
    <source>
        <dbReference type="ARBA" id="ARBA00007381"/>
    </source>
</evidence>
<evidence type="ECO:0000256" key="3">
    <source>
        <dbReference type="ARBA" id="ARBA00022840"/>
    </source>
</evidence>
<dbReference type="Gene3D" id="3.30.420.40">
    <property type="match status" value="1"/>
</dbReference>
<comment type="similarity">
    <text evidence="1">Belongs to the heat shock protein 70 family.</text>
</comment>
<protein>
    <recommendedName>
        <fullName evidence="5">Molecular chaperone DnaK</fullName>
    </recommendedName>
</protein>
<keyword evidence="2" id="KW-0547">Nucleotide-binding</keyword>
<feature type="non-terminal residue" evidence="4">
    <location>
        <position position="110"/>
    </location>
</feature>
<accession>A0A0F9CYQ1</accession>
<dbReference type="PANTHER" id="PTHR45639:SF34">
    <property type="entry name" value="CHAPERONE PROTEIN DNAK"/>
    <property type="match status" value="1"/>
</dbReference>
<organism evidence="4">
    <name type="scientific">marine sediment metagenome</name>
    <dbReference type="NCBI Taxonomy" id="412755"/>
    <lineage>
        <taxon>unclassified sequences</taxon>
        <taxon>metagenomes</taxon>
        <taxon>ecological metagenomes</taxon>
    </lineage>
</organism>
<dbReference type="PANTHER" id="PTHR45639">
    <property type="entry name" value="HSC70CB, ISOFORM G-RELATED"/>
    <property type="match status" value="1"/>
</dbReference>
<sequence>MSKILGIDLGTTNSAMAIIEGGEPKVLENEEGNRTTPSVVALNKSGERLVGQVAKRQLVVNPHNTIFSVKRLIGHKFDDAEIQEDNKILPYELQKTDQGGVRVKMGDRWY</sequence>
<dbReference type="GO" id="GO:0030968">
    <property type="term" value="P:endoplasmic reticulum unfolded protein response"/>
    <property type="evidence" value="ECO:0007669"/>
    <property type="project" value="TreeGrafter"/>
</dbReference>
<dbReference type="AlphaFoldDB" id="A0A0F9CYQ1"/>
<dbReference type="SUPFAM" id="SSF53067">
    <property type="entry name" value="Actin-like ATPase domain"/>
    <property type="match status" value="1"/>
</dbReference>
<dbReference type="PRINTS" id="PR00301">
    <property type="entry name" value="HEATSHOCK70"/>
</dbReference>
<keyword evidence="3" id="KW-0067">ATP-binding</keyword>
<dbReference type="InterPro" id="IPR043129">
    <property type="entry name" value="ATPase_NBD"/>
</dbReference>
<dbReference type="InterPro" id="IPR018181">
    <property type="entry name" value="Heat_shock_70_CS"/>
</dbReference>